<feature type="binding site" evidence="9">
    <location>
        <position position="240"/>
    </location>
    <ligand>
        <name>Zn(2+)</name>
        <dbReference type="ChEBI" id="CHEBI:29105"/>
        <label>2</label>
    </ligand>
</feature>
<evidence type="ECO:0000313" key="15">
    <source>
        <dbReference type="Proteomes" id="UP000828390"/>
    </source>
</evidence>
<evidence type="ECO:0000256" key="8">
    <source>
        <dbReference type="PIRSR" id="PIRSR628651-50"/>
    </source>
</evidence>
<dbReference type="InterPro" id="IPR028651">
    <property type="entry name" value="ING_fam"/>
</dbReference>
<keyword evidence="5 9" id="KW-0862">Zinc</keyword>
<evidence type="ECO:0000256" key="9">
    <source>
        <dbReference type="PIRSR" id="PIRSR628651-51"/>
    </source>
</evidence>
<dbReference type="GO" id="GO:0005634">
    <property type="term" value="C:nucleus"/>
    <property type="evidence" value="ECO:0007669"/>
    <property type="project" value="UniProtKB-SubCell"/>
</dbReference>
<dbReference type="InterPro" id="IPR019787">
    <property type="entry name" value="Znf_PHD-finger"/>
</dbReference>
<keyword evidence="4 10" id="KW-0863">Zinc-finger</keyword>
<keyword evidence="3 9" id="KW-0479">Metal-binding</keyword>
<dbReference type="EMBL" id="JAIWYP010000005">
    <property type="protein sequence ID" value="KAH3824289.1"/>
    <property type="molecule type" value="Genomic_DNA"/>
</dbReference>
<evidence type="ECO:0000256" key="11">
    <source>
        <dbReference type="RuleBase" id="RU361213"/>
    </source>
</evidence>
<dbReference type="CDD" id="cd16859">
    <property type="entry name" value="ING_ING4_5"/>
    <property type="match status" value="1"/>
</dbReference>
<proteinExistence type="inferred from homology"/>
<evidence type="ECO:0000256" key="12">
    <source>
        <dbReference type="SAM" id="MobiDB-lite"/>
    </source>
</evidence>
<dbReference type="InterPro" id="IPR013083">
    <property type="entry name" value="Znf_RING/FYVE/PHD"/>
</dbReference>
<dbReference type="InterPro" id="IPR011011">
    <property type="entry name" value="Znf_FYVE_PHD"/>
</dbReference>
<dbReference type="SMART" id="SM01408">
    <property type="entry name" value="ING"/>
    <property type="match status" value="1"/>
</dbReference>
<protein>
    <recommendedName>
        <fullName evidence="11">Inhibitor of growth protein</fullName>
    </recommendedName>
</protein>
<keyword evidence="6 11" id="KW-0156">Chromatin regulator</keyword>
<organism evidence="14 15">
    <name type="scientific">Dreissena polymorpha</name>
    <name type="common">Zebra mussel</name>
    <name type="synonym">Mytilus polymorpha</name>
    <dbReference type="NCBI Taxonomy" id="45954"/>
    <lineage>
        <taxon>Eukaryota</taxon>
        <taxon>Metazoa</taxon>
        <taxon>Spiralia</taxon>
        <taxon>Lophotrochozoa</taxon>
        <taxon>Mollusca</taxon>
        <taxon>Bivalvia</taxon>
        <taxon>Autobranchia</taxon>
        <taxon>Heteroconchia</taxon>
        <taxon>Euheterodonta</taxon>
        <taxon>Imparidentia</taxon>
        <taxon>Neoheterodontei</taxon>
        <taxon>Myida</taxon>
        <taxon>Dreissenoidea</taxon>
        <taxon>Dreissenidae</taxon>
        <taxon>Dreissena</taxon>
    </lineage>
</organism>
<comment type="similarity">
    <text evidence="2 11">Belongs to the ING family.</text>
</comment>
<dbReference type="InterPro" id="IPR024610">
    <property type="entry name" value="ING_N_histone-binding"/>
</dbReference>
<evidence type="ECO:0000313" key="14">
    <source>
        <dbReference type="EMBL" id="KAH3824289.1"/>
    </source>
</evidence>
<dbReference type="Proteomes" id="UP000828390">
    <property type="component" value="Unassembled WGS sequence"/>
</dbReference>
<evidence type="ECO:0000256" key="3">
    <source>
        <dbReference type="ARBA" id="ARBA00022723"/>
    </source>
</evidence>
<evidence type="ECO:0000256" key="10">
    <source>
        <dbReference type="PROSITE-ProRule" id="PRU00146"/>
    </source>
</evidence>
<evidence type="ECO:0000259" key="13">
    <source>
        <dbReference type="PROSITE" id="PS50016"/>
    </source>
</evidence>
<dbReference type="Pfam" id="PF12998">
    <property type="entry name" value="ING"/>
    <property type="match status" value="1"/>
</dbReference>
<feature type="domain" description="PHD-type" evidence="13">
    <location>
        <begin position="197"/>
        <end position="246"/>
    </location>
</feature>
<accession>A0A9D4GVJ2</accession>
<comment type="function">
    <text evidence="11">Component of an histone acetyltransferase complex.</text>
</comment>
<evidence type="ECO:0000256" key="5">
    <source>
        <dbReference type="ARBA" id="ARBA00022833"/>
    </source>
</evidence>
<feature type="region of interest" description="Disordered" evidence="12">
    <location>
        <begin position="110"/>
        <end position="171"/>
    </location>
</feature>
<dbReference type="GO" id="GO:0008270">
    <property type="term" value="F:zinc ion binding"/>
    <property type="evidence" value="ECO:0007669"/>
    <property type="project" value="UniProtKB-KW"/>
</dbReference>
<dbReference type="Gene3D" id="3.30.40.10">
    <property type="entry name" value="Zinc/RING finger domain, C3HC4 (zinc finger)"/>
    <property type="match status" value="1"/>
</dbReference>
<feature type="compositionally biased region" description="Basic and acidic residues" evidence="12">
    <location>
        <begin position="110"/>
        <end position="136"/>
    </location>
</feature>
<evidence type="ECO:0000256" key="6">
    <source>
        <dbReference type="ARBA" id="ARBA00022853"/>
    </source>
</evidence>
<sequence>MATAMYLEHYLDSLESLPGELQRNFSLMKDLDQKAQDLMKEIDDKAEGYLSTVRTMSPEKRTDFLSAIQKLFSKSREFGDDKVQLAMQTYEMVDKHIRKLDADLARFEADLREKSQSKPKEEEKSDSGKKSTLKDKEKKKRKSMKEEFDDEIPKKKKKKGQGSGVEPVAPPILSPLLSLTMNNPSDVLDMPVDPNEPTYCLCHQVSYGEMIGCDNLDCPIEWFHFGCVGLTAKPKGKWYCPRCTDERKKK</sequence>
<feature type="site" description="Histone H3K4me3 binding" evidence="8">
    <location>
        <position position="210"/>
    </location>
</feature>
<dbReference type="GO" id="GO:0006355">
    <property type="term" value="P:regulation of DNA-templated transcription"/>
    <property type="evidence" value="ECO:0007669"/>
    <property type="project" value="TreeGrafter"/>
</dbReference>
<feature type="binding site" evidence="9">
    <location>
        <position position="227"/>
    </location>
    <ligand>
        <name>Zn(2+)</name>
        <dbReference type="ChEBI" id="CHEBI:29105"/>
        <label>1</label>
    </ligand>
</feature>
<dbReference type="GO" id="GO:0006325">
    <property type="term" value="P:chromatin organization"/>
    <property type="evidence" value="ECO:0007669"/>
    <property type="project" value="UniProtKB-KW"/>
</dbReference>
<gene>
    <name evidence="14" type="ORF">DPMN_126123</name>
</gene>
<dbReference type="InterPro" id="IPR019786">
    <property type="entry name" value="Zinc_finger_PHD-type_CS"/>
</dbReference>
<dbReference type="AlphaFoldDB" id="A0A9D4GVJ2"/>
<dbReference type="OrthoDB" id="5411773at2759"/>
<dbReference type="InterPro" id="IPR001965">
    <property type="entry name" value="Znf_PHD"/>
</dbReference>
<comment type="caution">
    <text evidence="14">The sequence shown here is derived from an EMBL/GenBank/DDBJ whole genome shotgun (WGS) entry which is preliminary data.</text>
</comment>
<feature type="binding site" evidence="9">
    <location>
        <position position="224"/>
    </location>
    <ligand>
        <name>Zn(2+)</name>
        <dbReference type="ChEBI" id="CHEBI:29105"/>
        <label>1</label>
    </ligand>
</feature>
<feature type="site" description="Histone H3K4me3 binding" evidence="8">
    <location>
        <position position="199"/>
    </location>
</feature>
<dbReference type="FunFam" id="3.30.40.10:FF:000016">
    <property type="entry name" value="Inhibitor of growth protein"/>
    <property type="match status" value="1"/>
</dbReference>
<keyword evidence="7 11" id="KW-0539">Nucleus</keyword>
<reference evidence="14" key="1">
    <citation type="journal article" date="2019" name="bioRxiv">
        <title>The Genome of the Zebra Mussel, Dreissena polymorpha: A Resource for Invasive Species Research.</title>
        <authorList>
            <person name="McCartney M.A."/>
            <person name="Auch B."/>
            <person name="Kono T."/>
            <person name="Mallez S."/>
            <person name="Zhang Y."/>
            <person name="Obille A."/>
            <person name="Becker A."/>
            <person name="Abrahante J.E."/>
            <person name="Garbe J."/>
            <person name="Badalamenti J.P."/>
            <person name="Herman A."/>
            <person name="Mangelson H."/>
            <person name="Liachko I."/>
            <person name="Sullivan S."/>
            <person name="Sone E.D."/>
            <person name="Koren S."/>
            <person name="Silverstein K.A.T."/>
            <person name="Beckman K.B."/>
            <person name="Gohl D.M."/>
        </authorList>
    </citation>
    <scope>NUCLEOTIDE SEQUENCE</scope>
    <source>
        <strain evidence="14">Duluth1</strain>
        <tissue evidence="14">Whole animal</tissue>
    </source>
</reference>
<feature type="binding site" evidence="9">
    <location>
        <position position="202"/>
    </location>
    <ligand>
        <name>Zn(2+)</name>
        <dbReference type="ChEBI" id="CHEBI:29105"/>
        <label>1</label>
    </ligand>
</feature>
<reference evidence="14" key="2">
    <citation type="submission" date="2020-11" db="EMBL/GenBank/DDBJ databases">
        <authorList>
            <person name="McCartney M.A."/>
            <person name="Auch B."/>
            <person name="Kono T."/>
            <person name="Mallez S."/>
            <person name="Becker A."/>
            <person name="Gohl D.M."/>
            <person name="Silverstein K.A.T."/>
            <person name="Koren S."/>
            <person name="Bechman K.B."/>
            <person name="Herman A."/>
            <person name="Abrahante J.E."/>
            <person name="Garbe J."/>
        </authorList>
    </citation>
    <scope>NUCLEOTIDE SEQUENCE</scope>
    <source>
        <strain evidence="14">Duluth1</strain>
        <tissue evidence="14">Whole animal</tissue>
    </source>
</reference>
<evidence type="ECO:0000256" key="4">
    <source>
        <dbReference type="ARBA" id="ARBA00022771"/>
    </source>
</evidence>
<dbReference type="SMART" id="SM00249">
    <property type="entry name" value="PHD"/>
    <property type="match status" value="1"/>
</dbReference>
<dbReference type="PROSITE" id="PS50016">
    <property type="entry name" value="ZF_PHD_2"/>
    <property type="match status" value="1"/>
</dbReference>
<feature type="binding site" evidence="9">
    <location>
        <position position="218"/>
    </location>
    <ligand>
        <name>Zn(2+)</name>
        <dbReference type="ChEBI" id="CHEBI:29105"/>
        <label>2</label>
    </ligand>
</feature>
<feature type="site" description="Histone H3K4me3 binding" evidence="8">
    <location>
        <position position="222"/>
    </location>
</feature>
<feature type="binding site" evidence="9">
    <location>
        <position position="213"/>
    </location>
    <ligand>
        <name>Zn(2+)</name>
        <dbReference type="ChEBI" id="CHEBI:29105"/>
        <label>2</label>
    </ligand>
</feature>
<dbReference type="PANTHER" id="PTHR10333">
    <property type="entry name" value="INHIBITOR OF GROWTH PROTEIN"/>
    <property type="match status" value="1"/>
</dbReference>
<name>A0A9D4GVJ2_DREPO</name>
<dbReference type="SUPFAM" id="SSF57903">
    <property type="entry name" value="FYVE/PHD zinc finger"/>
    <property type="match status" value="1"/>
</dbReference>
<comment type="domain">
    <text evidence="11">The PHD-type zinc finger mediates the binding to H3K4me3.</text>
</comment>
<feature type="binding site" evidence="9">
    <location>
        <position position="200"/>
    </location>
    <ligand>
        <name>Zn(2+)</name>
        <dbReference type="ChEBI" id="CHEBI:29105"/>
        <label>1</label>
    </ligand>
</feature>
<feature type="binding site" evidence="9">
    <location>
        <position position="243"/>
    </location>
    <ligand>
        <name>Zn(2+)</name>
        <dbReference type="ChEBI" id="CHEBI:29105"/>
        <label>2</label>
    </ligand>
</feature>
<comment type="subunit">
    <text evidence="11">Component of an histone acetyltransferase complex. Interacts with H3K4me3 and to a lesser extent with H3K4me2.</text>
</comment>
<dbReference type="PANTHER" id="PTHR10333:SF42">
    <property type="entry name" value="INHIBITOR OF GROWTH PROTEIN 5"/>
    <property type="match status" value="1"/>
</dbReference>
<evidence type="ECO:0000256" key="2">
    <source>
        <dbReference type="ARBA" id="ARBA00010210"/>
    </source>
</evidence>
<evidence type="ECO:0000256" key="7">
    <source>
        <dbReference type="ARBA" id="ARBA00023242"/>
    </source>
</evidence>
<keyword evidence="15" id="KW-1185">Reference proteome</keyword>
<comment type="subcellular location">
    <subcellularLocation>
        <location evidence="1 11">Nucleus</location>
    </subcellularLocation>
</comment>
<dbReference type="CDD" id="cd15586">
    <property type="entry name" value="PHD_ING4_5"/>
    <property type="match status" value="1"/>
</dbReference>
<evidence type="ECO:0000256" key="1">
    <source>
        <dbReference type="ARBA" id="ARBA00004123"/>
    </source>
</evidence>
<feature type="site" description="Histone H3K4me3 binding" evidence="8">
    <location>
        <position position="214"/>
    </location>
</feature>
<dbReference type="Gene3D" id="6.10.140.1740">
    <property type="match status" value="1"/>
</dbReference>
<dbReference type="PROSITE" id="PS01359">
    <property type="entry name" value="ZF_PHD_1"/>
    <property type="match status" value="1"/>
</dbReference>